<dbReference type="EMBL" id="JAPZBQ010000005">
    <property type="protein sequence ID" value="KAJ5328520.1"/>
    <property type="molecule type" value="Genomic_DNA"/>
</dbReference>
<comment type="caution">
    <text evidence="4">The sequence shown here is derived from an EMBL/GenBank/DDBJ whole genome shotgun (WGS) entry which is preliminary data.</text>
</comment>
<dbReference type="PROSITE" id="PS50088">
    <property type="entry name" value="ANK_REPEAT"/>
    <property type="match status" value="2"/>
</dbReference>
<evidence type="ECO:0000313" key="5">
    <source>
        <dbReference type="Proteomes" id="UP001147695"/>
    </source>
</evidence>
<dbReference type="Gene3D" id="1.25.40.20">
    <property type="entry name" value="Ankyrin repeat-containing domain"/>
    <property type="match status" value="3"/>
</dbReference>
<organism evidence="4 5">
    <name type="scientific">Penicillium brevicompactum</name>
    <dbReference type="NCBI Taxonomy" id="5074"/>
    <lineage>
        <taxon>Eukaryota</taxon>
        <taxon>Fungi</taxon>
        <taxon>Dikarya</taxon>
        <taxon>Ascomycota</taxon>
        <taxon>Pezizomycotina</taxon>
        <taxon>Eurotiomycetes</taxon>
        <taxon>Eurotiomycetidae</taxon>
        <taxon>Eurotiales</taxon>
        <taxon>Aspergillaceae</taxon>
        <taxon>Penicillium</taxon>
    </lineage>
</organism>
<gene>
    <name evidence="4" type="ORF">N7452_008910</name>
</gene>
<protein>
    <submittedName>
        <fullName evidence="4">Uncharacterized protein</fullName>
    </submittedName>
</protein>
<dbReference type="PROSITE" id="PS50297">
    <property type="entry name" value="ANK_REP_REGION"/>
    <property type="match status" value="2"/>
</dbReference>
<keyword evidence="1" id="KW-0677">Repeat</keyword>
<evidence type="ECO:0000256" key="3">
    <source>
        <dbReference type="PROSITE-ProRule" id="PRU00023"/>
    </source>
</evidence>
<dbReference type="SUPFAM" id="SSF48403">
    <property type="entry name" value="Ankyrin repeat"/>
    <property type="match status" value="2"/>
</dbReference>
<reference evidence="4" key="1">
    <citation type="submission" date="2022-12" db="EMBL/GenBank/DDBJ databases">
        <authorList>
            <person name="Petersen C."/>
        </authorList>
    </citation>
    <scope>NUCLEOTIDE SEQUENCE</scope>
    <source>
        <strain evidence="4">IBT 35673</strain>
    </source>
</reference>
<evidence type="ECO:0000256" key="2">
    <source>
        <dbReference type="ARBA" id="ARBA00023043"/>
    </source>
</evidence>
<evidence type="ECO:0000256" key="1">
    <source>
        <dbReference type="ARBA" id="ARBA00022737"/>
    </source>
</evidence>
<proteinExistence type="predicted"/>
<dbReference type="AlphaFoldDB" id="A0A9W9UBR4"/>
<dbReference type="SMART" id="SM00248">
    <property type="entry name" value="ANK"/>
    <property type="match status" value="7"/>
</dbReference>
<dbReference type="Proteomes" id="UP001147695">
    <property type="component" value="Unassembled WGS sequence"/>
</dbReference>
<dbReference type="PANTHER" id="PTHR24198:SF194">
    <property type="entry name" value="INVERSIN-A"/>
    <property type="match status" value="1"/>
</dbReference>
<dbReference type="PANTHER" id="PTHR24198">
    <property type="entry name" value="ANKYRIN REPEAT AND PROTEIN KINASE DOMAIN-CONTAINING PROTEIN"/>
    <property type="match status" value="1"/>
</dbReference>
<dbReference type="Pfam" id="PF12796">
    <property type="entry name" value="Ank_2"/>
    <property type="match status" value="2"/>
</dbReference>
<feature type="repeat" description="ANK" evidence="3">
    <location>
        <begin position="225"/>
        <end position="257"/>
    </location>
</feature>
<evidence type="ECO:0000313" key="4">
    <source>
        <dbReference type="EMBL" id="KAJ5328520.1"/>
    </source>
</evidence>
<name>A0A9W9UBR4_PENBR</name>
<accession>A0A9W9UBR4</accession>
<sequence length="458" mass="51580">MPFTKHANGFIHLSALRFIRRNATSHQPSSLEWAATQGFETTTQYTLDAGISPRSADKRPIELACMHGHEPVVRLTCREEGRIPIIKLLVEPFRDTPDFEERTENMLGYAAGRGYVEVVRWLLEIGTRMKPCEAWDNALMRASREGHLESVRLLLSSYEGEMLEIQEDVLQALYKAADADKPAVCELLRGHLDTARIIAKRRPKSRRIVELFAIAAMDFDWDQAYGWTALVMAAARGHLEIFELLLAHNADPNLPAFHSGPRSHWDYSSGRTTRDVPIVLAATQGHINIVRKLLQHGANVNPKTTTQKRRFSYDEVKSPEIMNLLLDWGADPSVKWKRDRSLLSDNLKYGSIAMVKMLVARDTPLDMPLRYNDIQCPSMSHVPGATRPIQRDTLFTLAAQNSIPVVEVLLEQGYEVDPGSEEVGIAYNYALSRHDEPLISFLSEKGLLGDLAESPYAN</sequence>
<keyword evidence="2 3" id="KW-0040">ANK repeat</keyword>
<dbReference type="InterPro" id="IPR036770">
    <property type="entry name" value="Ankyrin_rpt-contain_sf"/>
</dbReference>
<dbReference type="PRINTS" id="PR01415">
    <property type="entry name" value="ANKYRIN"/>
</dbReference>
<reference evidence="4" key="2">
    <citation type="journal article" date="2023" name="IMA Fungus">
        <title>Comparative genomic study of the Penicillium genus elucidates a diverse pangenome and 15 lateral gene transfer events.</title>
        <authorList>
            <person name="Petersen C."/>
            <person name="Sorensen T."/>
            <person name="Nielsen M.R."/>
            <person name="Sondergaard T.E."/>
            <person name="Sorensen J.L."/>
            <person name="Fitzpatrick D.A."/>
            <person name="Frisvad J.C."/>
            <person name="Nielsen K.L."/>
        </authorList>
    </citation>
    <scope>NUCLEOTIDE SEQUENCE</scope>
    <source>
        <strain evidence="4">IBT 35673</strain>
    </source>
</reference>
<feature type="repeat" description="ANK" evidence="3">
    <location>
        <begin position="273"/>
        <end position="305"/>
    </location>
</feature>
<dbReference type="InterPro" id="IPR002110">
    <property type="entry name" value="Ankyrin_rpt"/>
</dbReference>